<evidence type="ECO:0000313" key="3">
    <source>
        <dbReference type="EMBL" id="OQE31401.1"/>
    </source>
</evidence>
<dbReference type="AlphaFoldDB" id="A0A1V6TYQ2"/>
<evidence type="ECO:0000256" key="2">
    <source>
        <dbReference type="SAM" id="Phobius"/>
    </source>
</evidence>
<protein>
    <submittedName>
        <fullName evidence="3">Uncharacterized protein</fullName>
    </submittedName>
</protein>
<feature type="transmembrane region" description="Helical" evidence="2">
    <location>
        <begin position="61"/>
        <end position="85"/>
    </location>
</feature>
<dbReference type="EMBL" id="MLKD01000001">
    <property type="protein sequence ID" value="OQE31401.1"/>
    <property type="molecule type" value="Genomic_DNA"/>
</dbReference>
<organism evidence="3 4">
    <name type="scientific">Penicillium steckii</name>
    <dbReference type="NCBI Taxonomy" id="303698"/>
    <lineage>
        <taxon>Eukaryota</taxon>
        <taxon>Fungi</taxon>
        <taxon>Dikarya</taxon>
        <taxon>Ascomycota</taxon>
        <taxon>Pezizomycotina</taxon>
        <taxon>Eurotiomycetes</taxon>
        <taxon>Eurotiomycetidae</taxon>
        <taxon>Eurotiales</taxon>
        <taxon>Aspergillaceae</taxon>
        <taxon>Penicillium</taxon>
    </lineage>
</organism>
<feature type="transmembrane region" description="Helical" evidence="2">
    <location>
        <begin position="591"/>
        <end position="614"/>
    </location>
</feature>
<comment type="caution">
    <text evidence="3">The sequence shown here is derived from an EMBL/GenBank/DDBJ whole genome shotgun (WGS) entry which is preliminary data.</text>
</comment>
<evidence type="ECO:0000256" key="1">
    <source>
        <dbReference type="SAM" id="MobiDB-lite"/>
    </source>
</evidence>
<reference evidence="4" key="1">
    <citation type="journal article" date="2017" name="Nat. Microbiol.">
        <title>Global analysis of biosynthetic gene clusters reveals vast potential of secondary metabolite production in Penicillium species.</title>
        <authorList>
            <person name="Nielsen J.C."/>
            <person name="Grijseels S."/>
            <person name="Prigent S."/>
            <person name="Ji B."/>
            <person name="Dainat J."/>
            <person name="Nielsen K.F."/>
            <person name="Frisvad J.C."/>
            <person name="Workman M."/>
            <person name="Nielsen J."/>
        </authorList>
    </citation>
    <scope>NUCLEOTIDE SEQUENCE [LARGE SCALE GENOMIC DNA]</scope>
    <source>
        <strain evidence="4">IBT 24891</strain>
    </source>
</reference>
<name>A0A1V6TYQ2_9EURO</name>
<accession>A0A1V6TYQ2</accession>
<proteinExistence type="predicted"/>
<keyword evidence="2" id="KW-0812">Transmembrane</keyword>
<gene>
    <name evidence="3" type="ORF">PENSTE_c001G00828</name>
</gene>
<dbReference type="Proteomes" id="UP000191285">
    <property type="component" value="Unassembled WGS sequence"/>
</dbReference>
<evidence type="ECO:0000313" key="4">
    <source>
        <dbReference type="Proteomes" id="UP000191285"/>
    </source>
</evidence>
<keyword evidence="4" id="KW-1185">Reference proteome</keyword>
<sequence length="697" mass="76903">MDTGNFQDVLLQPQNRNTRRNVHFQPHLEASSTSLLQPNERTGREKYRNATKLKRPSVLKFSVFSEIVLCVLVLGFSAFVVLAIWMKDSPTGTTRGDQIEQAMKIGSTIYTSVFAASLSRSLKNIAKYRAQRGTRLLSLWFLMNTNALGDPLTHLITKPKSILLFSLSLVWILSPLGSQGTLRLVRRSESTNVFDHGIRYWDSGPLGNLFPYSWSCVHNDGGYPASTRDTYLAALMQGSKTKKGTQDQWGNVKIPRLPDSNSSKPDPDGWLPGPRGTVNPEQYSSLTGIPIIGLNKFDKEEVSFTVETSYVDLVCQEMVPILDEAYGFNVTCPDCGRECAPDQYGRAGAFLGPPFSGLTAAEQANASVTKPRSILFNSRAASSNSLSEGYMQAACQVTQRLVETFVECIGNNCTATKIRPSKTDHRSSNYTSFDYWGIVALSMISRTIQGDPSAEDVGKDHGPSTSELFLNDSNILPYPSNKQLLSQGAISNLYSFDIDVFARRASTLLNTALQAFMCPSCFAGDFPSNLSLYGPAHLPADGLTVATKAFNWTQEQAFDGKYELINEQIPFMAASTNAKVVRRIEVYQPNYGWIGVLAGSVAVVFLLGLSGLCLRFATIIPDVFDPVIGLTYSNEYMPSTSVQGQLDSEDRLKSAADERVQLGAVEHEDMQARVVFGEEKMISPLNKETWYYESSPR</sequence>
<dbReference type="OrthoDB" id="3692311at2759"/>
<keyword evidence="2" id="KW-1133">Transmembrane helix</keyword>
<keyword evidence="2" id="KW-0472">Membrane</keyword>
<dbReference type="STRING" id="303698.A0A1V6TYQ2"/>
<feature type="region of interest" description="Disordered" evidence="1">
    <location>
        <begin position="242"/>
        <end position="279"/>
    </location>
</feature>